<dbReference type="EMBL" id="LYKI01000009">
    <property type="protein sequence ID" value="OIG74066.1"/>
    <property type="molecule type" value="Genomic_DNA"/>
</dbReference>
<name>A0A1S2G266_ACIBA</name>
<dbReference type="RefSeq" id="WP_000074834.1">
    <property type="nucleotide sequence ID" value="NZ_CP023025.1"/>
</dbReference>
<gene>
    <name evidence="1" type="ORF">A7M90_16095</name>
    <name evidence="2" type="ORF">B9X95_02230</name>
</gene>
<dbReference type="Proteomes" id="UP000194699">
    <property type="component" value="Unassembled WGS sequence"/>
</dbReference>
<evidence type="ECO:0000313" key="2">
    <source>
        <dbReference type="EMBL" id="OTM93207.1"/>
    </source>
</evidence>
<comment type="caution">
    <text evidence="1">The sequence shown here is derived from an EMBL/GenBank/DDBJ whole genome shotgun (WGS) entry which is preliminary data.</text>
</comment>
<evidence type="ECO:0000313" key="3">
    <source>
        <dbReference type="Proteomes" id="UP000179937"/>
    </source>
</evidence>
<protein>
    <submittedName>
        <fullName evidence="1">Uncharacterized protein</fullName>
    </submittedName>
</protein>
<dbReference type="AlphaFoldDB" id="A0A1S2G266"/>
<organism evidence="1 3">
    <name type="scientific">Acinetobacter baumannii</name>
    <dbReference type="NCBI Taxonomy" id="470"/>
    <lineage>
        <taxon>Bacteria</taxon>
        <taxon>Pseudomonadati</taxon>
        <taxon>Pseudomonadota</taxon>
        <taxon>Gammaproteobacteria</taxon>
        <taxon>Moraxellales</taxon>
        <taxon>Moraxellaceae</taxon>
        <taxon>Acinetobacter</taxon>
        <taxon>Acinetobacter calcoaceticus/baumannii complex</taxon>
    </lineage>
</organism>
<reference evidence="1 3" key="1">
    <citation type="submission" date="2016-05" db="EMBL/GenBank/DDBJ databases">
        <title>The evolution of Acinetobacter baumannii in vivo.</title>
        <authorList>
            <person name="Hua X."/>
            <person name="Yu Y."/>
        </authorList>
    </citation>
    <scope>NUCLEOTIDE SEQUENCE [LARGE SCALE GENOMIC DNA]</scope>
    <source>
        <strain evidence="1 3">XH647</strain>
    </source>
</reference>
<reference evidence="2 4" key="2">
    <citation type="submission" date="2017-05" db="EMBL/GenBank/DDBJ databases">
        <authorList>
            <person name="Song R."/>
            <person name="Chenine A.L."/>
            <person name="Ruprecht R.M."/>
        </authorList>
    </citation>
    <scope>NUCLEOTIDE SEQUENCE [LARGE SCALE GENOMIC DNA]</scope>
    <source>
        <strain evidence="2 4">PR350</strain>
    </source>
</reference>
<proteinExistence type="predicted"/>
<dbReference type="Proteomes" id="UP000179937">
    <property type="component" value="Unassembled WGS sequence"/>
</dbReference>
<dbReference type="EMBL" id="NGEL01000020">
    <property type="protein sequence ID" value="OTM93207.1"/>
    <property type="molecule type" value="Genomic_DNA"/>
</dbReference>
<accession>A0A1S2G266</accession>
<evidence type="ECO:0000313" key="4">
    <source>
        <dbReference type="Proteomes" id="UP000194699"/>
    </source>
</evidence>
<evidence type="ECO:0000313" key="1">
    <source>
        <dbReference type="EMBL" id="OIG74066.1"/>
    </source>
</evidence>
<sequence>MSPPDIILEENYGKPLHNLPLDFNYEKPAESRYFFNPAFGGLFKFNELKGTPGCEFSGCLEVFYCHVNEMALNAIAAIAEDYDDPYEGANKALEACIDVDREELIGRYAFKDFVFQDDDGQRKVGKQIKGAFIHEDFKQFKIATLLYKYLTKKYHYLISDNNQTYQGHILWVLSVLKWGKVKSYDCVEERFISAYDPNDNPPDFKPWSVPYNFPMDLEHHLRADLCVRTNTPLTNVVLIANSSLLE</sequence>